<evidence type="ECO:0000313" key="1">
    <source>
        <dbReference type="EMBL" id="MXU83675.1"/>
    </source>
</evidence>
<accession>A0A6B0U565</accession>
<name>A0A6B0U565_IXORI</name>
<dbReference type="EMBL" id="GIFC01001592">
    <property type="protein sequence ID" value="MXU83675.1"/>
    <property type="molecule type" value="Transcribed_RNA"/>
</dbReference>
<dbReference type="AlphaFoldDB" id="A0A6B0U565"/>
<organism evidence="1">
    <name type="scientific">Ixodes ricinus</name>
    <name type="common">Common tick</name>
    <name type="synonym">Acarus ricinus</name>
    <dbReference type="NCBI Taxonomy" id="34613"/>
    <lineage>
        <taxon>Eukaryota</taxon>
        <taxon>Metazoa</taxon>
        <taxon>Ecdysozoa</taxon>
        <taxon>Arthropoda</taxon>
        <taxon>Chelicerata</taxon>
        <taxon>Arachnida</taxon>
        <taxon>Acari</taxon>
        <taxon>Parasitiformes</taxon>
        <taxon>Ixodida</taxon>
        <taxon>Ixodoidea</taxon>
        <taxon>Ixodidae</taxon>
        <taxon>Ixodinae</taxon>
        <taxon>Ixodes</taxon>
    </lineage>
</organism>
<proteinExistence type="predicted"/>
<sequence>MCLRFRFLGHRLDQTALGLRLFIFFGGCGGLFRRSNHFVGPHFLPSLFFTSFLARLGPLQIRFAAYGCLQTERSLD</sequence>
<protein>
    <submittedName>
        <fullName evidence="1">Putative secreted protein</fullName>
    </submittedName>
</protein>
<reference evidence="1" key="1">
    <citation type="submission" date="2019-12" db="EMBL/GenBank/DDBJ databases">
        <title>An insight into the sialome of adult female Ixodes ricinus ticks feeding for 6 days.</title>
        <authorList>
            <person name="Perner J."/>
            <person name="Ribeiro J.M.C."/>
        </authorList>
    </citation>
    <scope>NUCLEOTIDE SEQUENCE</scope>
    <source>
        <strain evidence="1">Semi-engorged</strain>
        <tissue evidence="1">Salivary glands</tissue>
    </source>
</reference>